<feature type="domain" description="Phospholipase A2-like" evidence="3">
    <location>
        <begin position="2"/>
        <end position="35"/>
    </location>
</feature>
<dbReference type="InterPro" id="IPR036444">
    <property type="entry name" value="PLipase_A2_dom_sf"/>
</dbReference>
<dbReference type="AlphaFoldDB" id="A0A0M2SV08"/>
<evidence type="ECO:0000313" key="5">
    <source>
        <dbReference type="Proteomes" id="UP000034166"/>
    </source>
</evidence>
<dbReference type="InterPro" id="IPR013607">
    <property type="entry name" value="Phospholipase_A2-like"/>
</dbReference>
<dbReference type="GO" id="GO:0004623">
    <property type="term" value="F:phospholipase A2 activity"/>
    <property type="evidence" value="ECO:0007669"/>
    <property type="project" value="InterPro"/>
</dbReference>
<accession>A0A0M2SV08</accession>
<dbReference type="GO" id="GO:0050482">
    <property type="term" value="P:arachidonate secretion"/>
    <property type="evidence" value="ECO:0007669"/>
    <property type="project" value="InterPro"/>
</dbReference>
<dbReference type="GO" id="GO:0005576">
    <property type="term" value="C:extracellular region"/>
    <property type="evidence" value="ECO:0007669"/>
    <property type="project" value="UniProtKB-SubCell"/>
</dbReference>
<dbReference type="EMBL" id="LAYY01000014">
    <property type="protein sequence ID" value="KKK37536.1"/>
    <property type="molecule type" value="Genomic_DNA"/>
</dbReference>
<evidence type="ECO:0000256" key="2">
    <source>
        <dbReference type="ARBA" id="ARBA00022525"/>
    </source>
</evidence>
<dbReference type="InterPro" id="IPR033113">
    <property type="entry name" value="PLA2_histidine"/>
</dbReference>
<dbReference type="PROSITE" id="PS00118">
    <property type="entry name" value="PA2_HIS"/>
    <property type="match status" value="1"/>
</dbReference>
<reference evidence="4 5" key="1">
    <citation type="submission" date="2015-04" db="EMBL/GenBank/DDBJ databases">
        <title>Taxonomic description and genome sequence of Bacillus campisalis sp. nov., a novel member of the genus Bacillus isolated from solar saltern.</title>
        <authorList>
            <person name="Mathan Kumar R."/>
            <person name="Kaur G."/>
            <person name="Kumar A."/>
            <person name="Singh N.K."/>
            <person name="Kaur N."/>
            <person name="Kumar N."/>
            <person name="Mayilraj S."/>
        </authorList>
    </citation>
    <scope>NUCLEOTIDE SEQUENCE [LARGE SCALE GENOMIC DNA]</scope>
    <source>
        <strain evidence="4 5">SA2-6</strain>
    </source>
</reference>
<dbReference type="PATRIC" id="fig|1408103.3.peg.2998"/>
<evidence type="ECO:0000313" key="4">
    <source>
        <dbReference type="EMBL" id="KKK37536.1"/>
    </source>
</evidence>
<comment type="caution">
    <text evidence="4">The sequence shown here is derived from an EMBL/GenBank/DDBJ whole genome shotgun (WGS) entry which is preliminary data.</text>
</comment>
<dbReference type="Pfam" id="PF08398">
    <property type="entry name" value="Phospholip_A2_4"/>
    <property type="match status" value="1"/>
</dbReference>
<comment type="subcellular location">
    <subcellularLocation>
        <location evidence="1">Secreted</location>
    </subcellularLocation>
</comment>
<sequence>MKGLCIRGYRYCGPRCSGPGSPVNAVDACCKAHDECLNGSESRCRCDRRLIDCLRSHVDKLGEEGRTARLISNYMKLQTLVTCSFCNHK</sequence>
<keyword evidence="2" id="KW-0964">Secreted</keyword>
<proteinExistence type="predicted"/>
<dbReference type="SUPFAM" id="SSF48619">
    <property type="entry name" value="Phospholipase A2, PLA2"/>
    <property type="match status" value="1"/>
</dbReference>
<gene>
    <name evidence="4" type="ORF">WQ57_13360</name>
</gene>
<dbReference type="OrthoDB" id="5125543at2"/>
<organism evidence="4 5">
    <name type="scientific">Mesobacillus campisalis</name>
    <dbReference type="NCBI Taxonomy" id="1408103"/>
    <lineage>
        <taxon>Bacteria</taxon>
        <taxon>Bacillati</taxon>
        <taxon>Bacillota</taxon>
        <taxon>Bacilli</taxon>
        <taxon>Bacillales</taxon>
        <taxon>Bacillaceae</taxon>
        <taxon>Mesobacillus</taxon>
    </lineage>
</organism>
<keyword evidence="5" id="KW-1185">Reference proteome</keyword>
<dbReference type="Gene3D" id="1.20.90.10">
    <property type="entry name" value="Phospholipase A2 domain"/>
    <property type="match status" value="1"/>
</dbReference>
<name>A0A0M2SV08_9BACI</name>
<evidence type="ECO:0000259" key="3">
    <source>
        <dbReference type="Pfam" id="PF08398"/>
    </source>
</evidence>
<dbReference type="GO" id="GO:0006644">
    <property type="term" value="P:phospholipid metabolic process"/>
    <property type="evidence" value="ECO:0007669"/>
    <property type="project" value="InterPro"/>
</dbReference>
<evidence type="ECO:0000256" key="1">
    <source>
        <dbReference type="ARBA" id="ARBA00004613"/>
    </source>
</evidence>
<dbReference type="Proteomes" id="UP000034166">
    <property type="component" value="Unassembled WGS sequence"/>
</dbReference>
<dbReference type="GO" id="GO:0005198">
    <property type="term" value="F:structural molecule activity"/>
    <property type="evidence" value="ECO:0007669"/>
    <property type="project" value="InterPro"/>
</dbReference>
<protein>
    <recommendedName>
        <fullName evidence="3">Phospholipase A2-like domain-containing protein</fullName>
    </recommendedName>
</protein>